<dbReference type="EMBL" id="ASZQ01000165">
    <property type="protein sequence ID" value="EPF22763.1"/>
    <property type="molecule type" value="Genomic_DNA"/>
</dbReference>
<proteinExistence type="predicted"/>
<evidence type="ECO:0000313" key="2">
    <source>
        <dbReference type="EMBL" id="EPF22763.1"/>
    </source>
</evidence>
<keyword evidence="1" id="KW-0472">Membrane</keyword>
<evidence type="ECO:0000313" key="3">
    <source>
        <dbReference type="Proteomes" id="UP000014617"/>
    </source>
</evidence>
<accession>S3JAI5</accession>
<evidence type="ECO:0000256" key="1">
    <source>
        <dbReference type="SAM" id="Phobius"/>
    </source>
</evidence>
<keyword evidence="1" id="KW-1133">Transmembrane helix</keyword>
<dbReference type="Proteomes" id="UP000014617">
    <property type="component" value="Unassembled WGS sequence"/>
</dbReference>
<sequence>MQTKNSYFLYLTPLRELMLSRTFWFSLSIVFSILYSILFLQIAFGSEYSIQDDARCSVVEFQERIGLTG</sequence>
<name>S3JAI5_MICAE</name>
<protein>
    <submittedName>
        <fullName evidence="2">Uncharacterized protein</fullName>
    </submittedName>
</protein>
<reference evidence="2 3" key="1">
    <citation type="journal article" date="2013" name="Genome Announc.">
        <title>Draft Genome Sequence of the Brazilian Toxic Bloom-Forming Cyanobacterium Microcystis aeruginosa Strain SPC777.</title>
        <authorList>
            <person name="Fiore M.F."/>
            <person name="Alvarenga D.O."/>
            <person name="Varani A.M."/>
            <person name="Hoff-Risseti C."/>
            <person name="Crespim E."/>
            <person name="Ramos R.T."/>
            <person name="Silva A."/>
            <person name="Schaker P.D."/>
            <person name="Heck K."/>
            <person name="Rigonato J."/>
            <person name="Schneider M.P."/>
        </authorList>
    </citation>
    <scope>NUCLEOTIDE SEQUENCE [LARGE SCALE GENOMIC DNA]</scope>
    <source>
        <strain evidence="3">SPC 777</strain>
    </source>
</reference>
<comment type="caution">
    <text evidence="2">The sequence shown here is derived from an EMBL/GenBank/DDBJ whole genome shotgun (WGS) entry which is preliminary data.</text>
</comment>
<gene>
    <name evidence="2" type="ORF">MAESPC_01484</name>
</gene>
<keyword evidence="1" id="KW-0812">Transmembrane</keyword>
<organism evidence="2 3">
    <name type="scientific">Microcystis aeruginosa SPC777</name>
    <dbReference type="NCBI Taxonomy" id="482300"/>
    <lineage>
        <taxon>Bacteria</taxon>
        <taxon>Bacillati</taxon>
        <taxon>Cyanobacteriota</taxon>
        <taxon>Cyanophyceae</taxon>
        <taxon>Oscillatoriophycideae</taxon>
        <taxon>Chroococcales</taxon>
        <taxon>Microcystaceae</taxon>
        <taxon>Microcystis</taxon>
    </lineage>
</organism>
<feature type="transmembrane region" description="Helical" evidence="1">
    <location>
        <begin position="23"/>
        <end position="45"/>
    </location>
</feature>
<dbReference type="AlphaFoldDB" id="S3JAI5"/>